<dbReference type="EMBL" id="CP007452">
    <property type="protein sequence ID" value="AHM56385.1"/>
    <property type="molecule type" value="Genomic_DNA"/>
</dbReference>
<reference evidence="1 2" key="1">
    <citation type="journal article" date="2014" name="Genome Announc.">
        <title>Complete Genome Sequence of Amino Acid-Utilizing Eubacterium acidaminophilum al-2 (DSM 3953).</title>
        <authorList>
            <person name="Poehlein A."/>
            <person name="Andreesen J.R."/>
            <person name="Daniel R."/>
        </authorList>
    </citation>
    <scope>NUCLEOTIDE SEQUENCE [LARGE SCALE GENOMIC DNA]</scope>
    <source>
        <strain evidence="1 2">DSM 3953</strain>
    </source>
</reference>
<proteinExistence type="predicted"/>
<protein>
    <submittedName>
        <fullName evidence="1">Uncharacterized protein</fullName>
    </submittedName>
</protein>
<evidence type="ECO:0000313" key="1">
    <source>
        <dbReference type="EMBL" id="AHM56385.1"/>
    </source>
</evidence>
<keyword evidence="2" id="KW-1185">Reference proteome</keyword>
<dbReference type="KEGG" id="eac:EAL2_c10870"/>
<dbReference type="PATRIC" id="fig|1286171.3.peg.1037"/>
<dbReference type="Proteomes" id="UP000019591">
    <property type="component" value="Chromosome"/>
</dbReference>
<accession>W8T673</accession>
<dbReference type="OrthoDB" id="9979070at2"/>
<dbReference type="STRING" id="1286171.EAL2_c10870"/>
<sequence>MSELAEYNRISNKVIETIGEHMKLLVEHMEIFNKPDSDKRLAEIECKMQELERHKQRLVGGKER</sequence>
<dbReference type="AlphaFoldDB" id="W8T673"/>
<name>W8T673_PEPAC</name>
<gene>
    <name evidence="1" type="ORF">EAL2_c10870</name>
</gene>
<dbReference type="HOGENOM" id="CLU_2861049_0_0_9"/>
<dbReference type="RefSeq" id="WP_025435392.1">
    <property type="nucleotide sequence ID" value="NZ_CP007452.1"/>
</dbReference>
<evidence type="ECO:0000313" key="2">
    <source>
        <dbReference type="Proteomes" id="UP000019591"/>
    </source>
</evidence>
<organism evidence="1 2">
    <name type="scientific">Peptoclostridium acidaminophilum DSM 3953</name>
    <dbReference type="NCBI Taxonomy" id="1286171"/>
    <lineage>
        <taxon>Bacteria</taxon>
        <taxon>Bacillati</taxon>
        <taxon>Bacillota</taxon>
        <taxon>Clostridia</taxon>
        <taxon>Peptostreptococcales</taxon>
        <taxon>Peptoclostridiaceae</taxon>
        <taxon>Peptoclostridium</taxon>
    </lineage>
</organism>